<feature type="domain" description="Gfo/Idh/MocA-like oxidoreductase N-terminal" evidence="1">
    <location>
        <begin position="50"/>
        <end position="170"/>
    </location>
</feature>
<sequence>MPTPTSSTSTNPTRREFVKVSATTAAAAATAVATGAGIPLRAFAAGSDEIRIGVVGAGSRGKGACVDCLSHSEGVRLVAIGDLTIEIATTARSQLQQTEVAQQVQVPDEALFGGLDAYKKVINHPEVDLVILTTSPGFRPMHLAEAVRAGKHIFMEKPVCVDPVGYRSVIASGEIAKQKGLAIVAGTMFRRQESYIEAIALIHEGAIGTPLGGTSRYCSNGIWYRPRQPGMTDLEYQLANWYHFVWLSGDQVVEQAVHNIDAIVWAMGGPPRSAFGSGGQFTRPPDSEIHDSLSVDFSWGDGIDLSFKCRQIPGAKATVMNTIVGTKGIAHVNPGGSKVITHDGKVLLDITHKGPYPYALEHSHLIESIRSGNPLNEARQVAESSLAAVMARMAAYTGQQVDWDFVAHESSLQLMPDHVDETTTAPTPFVRIPGRHKLV</sequence>
<dbReference type="SUPFAM" id="SSF51735">
    <property type="entry name" value="NAD(P)-binding Rossmann-fold domains"/>
    <property type="match status" value="1"/>
</dbReference>
<accession>A0A3B1DRW3</accession>
<gene>
    <name evidence="3" type="ORF">MNBD_PLANCTO03-866</name>
</gene>
<reference evidence="3" key="1">
    <citation type="submission" date="2018-06" db="EMBL/GenBank/DDBJ databases">
        <authorList>
            <person name="Zhirakovskaya E."/>
        </authorList>
    </citation>
    <scope>NUCLEOTIDE SEQUENCE</scope>
</reference>
<dbReference type="Pfam" id="PF22725">
    <property type="entry name" value="GFO_IDH_MocA_C3"/>
    <property type="match status" value="1"/>
</dbReference>
<dbReference type="Pfam" id="PF01408">
    <property type="entry name" value="GFO_IDH_MocA"/>
    <property type="match status" value="1"/>
</dbReference>
<dbReference type="EMBL" id="UOGK01000166">
    <property type="protein sequence ID" value="VAX38884.1"/>
    <property type="molecule type" value="Genomic_DNA"/>
</dbReference>
<dbReference type="Gene3D" id="3.40.50.720">
    <property type="entry name" value="NAD(P)-binding Rossmann-like Domain"/>
    <property type="match status" value="1"/>
</dbReference>
<dbReference type="PROSITE" id="PS51318">
    <property type="entry name" value="TAT"/>
    <property type="match status" value="1"/>
</dbReference>
<feature type="domain" description="GFO/IDH/MocA-like oxidoreductase" evidence="2">
    <location>
        <begin position="197"/>
        <end position="330"/>
    </location>
</feature>
<dbReference type="InterPro" id="IPR000683">
    <property type="entry name" value="Gfo/Idh/MocA-like_OxRdtase_N"/>
</dbReference>
<dbReference type="InterPro" id="IPR036291">
    <property type="entry name" value="NAD(P)-bd_dom_sf"/>
</dbReference>
<protein>
    <submittedName>
        <fullName evidence="3">Dehydrogenase</fullName>
    </submittedName>
</protein>
<evidence type="ECO:0000259" key="1">
    <source>
        <dbReference type="Pfam" id="PF01408"/>
    </source>
</evidence>
<dbReference type="AlphaFoldDB" id="A0A3B1DRW3"/>
<dbReference type="Gene3D" id="3.30.360.10">
    <property type="entry name" value="Dihydrodipicolinate Reductase, domain 2"/>
    <property type="match status" value="1"/>
</dbReference>
<name>A0A3B1DRW3_9ZZZZ</name>
<evidence type="ECO:0000313" key="3">
    <source>
        <dbReference type="EMBL" id="VAX38884.1"/>
    </source>
</evidence>
<evidence type="ECO:0000259" key="2">
    <source>
        <dbReference type="Pfam" id="PF22725"/>
    </source>
</evidence>
<dbReference type="PANTHER" id="PTHR43818">
    <property type="entry name" value="BCDNA.GH03377"/>
    <property type="match status" value="1"/>
</dbReference>
<proteinExistence type="predicted"/>
<dbReference type="GO" id="GO:0000166">
    <property type="term" value="F:nucleotide binding"/>
    <property type="evidence" value="ECO:0007669"/>
    <property type="project" value="InterPro"/>
</dbReference>
<dbReference type="PANTHER" id="PTHR43818:SF5">
    <property type="entry name" value="OXIDOREDUCTASE FAMILY PROTEIN"/>
    <property type="match status" value="1"/>
</dbReference>
<dbReference type="InterPro" id="IPR055170">
    <property type="entry name" value="GFO_IDH_MocA-like_dom"/>
</dbReference>
<dbReference type="SUPFAM" id="SSF55347">
    <property type="entry name" value="Glyceraldehyde-3-phosphate dehydrogenase-like, C-terminal domain"/>
    <property type="match status" value="1"/>
</dbReference>
<organism evidence="3">
    <name type="scientific">hydrothermal vent metagenome</name>
    <dbReference type="NCBI Taxonomy" id="652676"/>
    <lineage>
        <taxon>unclassified sequences</taxon>
        <taxon>metagenomes</taxon>
        <taxon>ecological metagenomes</taxon>
    </lineage>
</organism>
<dbReference type="InterPro" id="IPR050463">
    <property type="entry name" value="Gfo/Idh/MocA_oxidrdct_glycsds"/>
</dbReference>
<dbReference type="InterPro" id="IPR006311">
    <property type="entry name" value="TAT_signal"/>
</dbReference>